<dbReference type="Pfam" id="PF09361">
    <property type="entry name" value="Phasin_2"/>
    <property type="match status" value="1"/>
</dbReference>
<organism evidence="2 3">
    <name type="scientific">Paraburkholderia acidisoli</name>
    <dbReference type="NCBI Taxonomy" id="2571748"/>
    <lineage>
        <taxon>Bacteria</taxon>
        <taxon>Pseudomonadati</taxon>
        <taxon>Pseudomonadota</taxon>
        <taxon>Betaproteobacteria</taxon>
        <taxon>Burkholderiales</taxon>
        <taxon>Burkholderiaceae</taxon>
        <taxon>Paraburkholderia</taxon>
    </lineage>
</organism>
<gene>
    <name evidence="2" type="primary">phaP</name>
    <name evidence="2" type="ORF">FAZ98_33680</name>
</gene>
<evidence type="ECO:0000313" key="3">
    <source>
        <dbReference type="Proteomes" id="UP000433577"/>
    </source>
</evidence>
<dbReference type="InterPro" id="IPR018968">
    <property type="entry name" value="Phasin"/>
</dbReference>
<dbReference type="NCBIfam" id="TIGR01841">
    <property type="entry name" value="phasin"/>
    <property type="match status" value="1"/>
</dbReference>
<keyword evidence="3" id="KW-1185">Reference proteome</keyword>
<evidence type="ECO:0000313" key="2">
    <source>
        <dbReference type="EMBL" id="QGZ66700.1"/>
    </source>
</evidence>
<reference evidence="2 3" key="1">
    <citation type="submission" date="2019-12" db="EMBL/GenBank/DDBJ databases">
        <title>Paraburkholderia acidiphila 7Q-K02 sp. nov and Paraburkholderia acidisoli DHF22 sp. nov., two strains isolated from forest soil.</title>
        <authorList>
            <person name="Gao Z."/>
            <person name="Qiu L."/>
        </authorList>
    </citation>
    <scope>NUCLEOTIDE SEQUENCE [LARGE SCALE GENOMIC DNA]</scope>
    <source>
        <strain evidence="2 3">DHF22</strain>
    </source>
</reference>
<evidence type="ECO:0000259" key="1">
    <source>
        <dbReference type="Pfam" id="PF09361"/>
    </source>
</evidence>
<accession>A0A7Z2GS16</accession>
<dbReference type="EMBL" id="CP046916">
    <property type="protein sequence ID" value="QGZ66700.1"/>
    <property type="molecule type" value="Genomic_DNA"/>
</dbReference>
<dbReference type="OrthoDB" id="9100410at2"/>
<dbReference type="Proteomes" id="UP000433577">
    <property type="component" value="Chromosome 4"/>
</dbReference>
<dbReference type="AlphaFoldDB" id="A0A7Z2GS16"/>
<protein>
    <submittedName>
        <fullName evidence="2">TIGR01841 family phasin</fullName>
    </submittedName>
</protein>
<dbReference type="RefSeq" id="WP_158958289.1">
    <property type="nucleotide sequence ID" value="NZ_CP046916.1"/>
</dbReference>
<dbReference type="KEGG" id="pacs:FAZ98_33680"/>
<proteinExistence type="predicted"/>
<feature type="domain" description="Phasin" evidence="1">
    <location>
        <begin position="30"/>
        <end position="104"/>
    </location>
</feature>
<dbReference type="InterPro" id="IPR010127">
    <property type="entry name" value="Phasin_subfam-1"/>
</dbReference>
<name>A0A7Z2GS16_9BURK</name>
<sequence>MSDLQVTNVSVNPALHANAGAASWMGIWGGAATRLADLTAQAIRTSLDEQRAIALAAAEERSPLGVWRLQTSYSLAGTAKTVAYFRHATEIVLDTLTDAVADAEGRMNQNFMAVTGALEQSAARGEATILTAEVPSPAQAAEGAAQIVDAAGKAVSSTAAAASKAAGASE</sequence>